<dbReference type="CDD" id="cd01832">
    <property type="entry name" value="SGNH_hydrolase_like_1"/>
    <property type="match status" value="1"/>
</dbReference>
<sequence>MSVTVPNVTMRHVRWGSYVAVGDSFTEGMDDPYPDGTYRGWADLVAARLAADRPDFRYANLAIRGRLFPNVVDEQVPTALAMRPDLVSFAAGGNDVLRRSFDPVALMARFDDVIGALRATGADVVVFRFADVTARLPGQRIIGPRAAVLNRAVGETAERHGAHLIDLFADDEFRNPLMWGPDRLHLSAAGHRRVAGHVLNALGVQSDPLWMVPPEWLPAGRWLAARAADARWAGRHLAPWIRRRLTGRSSGDLVTAKRPDLTPYTQGQAQTQAE</sequence>
<gene>
    <name evidence="3" type="ORF">Air01nite_22970</name>
</gene>
<evidence type="ECO:0000313" key="4">
    <source>
        <dbReference type="Proteomes" id="UP000624325"/>
    </source>
</evidence>
<keyword evidence="4" id="KW-1185">Reference proteome</keyword>
<organism evidence="3 4">
    <name type="scientific">Asanoa iriomotensis</name>
    <dbReference type="NCBI Taxonomy" id="234613"/>
    <lineage>
        <taxon>Bacteria</taxon>
        <taxon>Bacillati</taxon>
        <taxon>Actinomycetota</taxon>
        <taxon>Actinomycetes</taxon>
        <taxon>Micromonosporales</taxon>
        <taxon>Micromonosporaceae</taxon>
        <taxon>Asanoa</taxon>
    </lineage>
</organism>
<dbReference type="SUPFAM" id="SSF52266">
    <property type="entry name" value="SGNH hydrolase"/>
    <property type="match status" value="1"/>
</dbReference>
<comment type="caution">
    <text evidence="3">The sequence shown here is derived from an EMBL/GenBank/DDBJ whole genome shotgun (WGS) entry which is preliminary data.</text>
</comment>
<protein>
    <submittedName>
        <fullName evidence="3">SGNH hydrolase</fullName>
    </submittedName>
</protein>
<dbReference type="GO" id="GO:0016787">
    <property type="term" value="F:hydrolase activity"/>
    <property type="evidence" value="ECO:0007669"/>
    <property type="project" value="UniProtKB-KW"/>
</dbReference>
<keyword evidence="3" id="KW-0378">Hydrolase</keyword>
<feature type="compositionally biased region" description="Polar residues" evidence="1">
    <location>
        <begin position="263"/>
        <end position="274"/>
    </location>
</feature>
<dbReference type="PANTHER" id="PTHR43784:SF2">
    <property type="entry name" value="GDSL-LIKE LIPASE_ACYLHYDROLASE, PUTATIVE (AFU_ORTHOLOGUE AFUA_2G00820)-RELATED"/>
    <property type="match status" value="1"/>
</dbReference>
<name>A0ABQ4C0A1_9ACTN</name>
<dbReference type="PANTHER" id="PTHR43784">
    <property type="entry name" value="GDSL-LIKE LIPASE/ACYLHYDROLASE, PUTATIVE (AFU_ORTHOLOGUE AFUA_2G00820)-RELATED"/>
    <property type="match status" value="1"/>
</dbReference>
<evidence type="ECO:0000259" key="2">
    <source>
        <dbReference type="Pfam" id="PF13472"/>
    </source>
</evidence>
<accession>A0ABQ4C0A1</accession>
<feature type="region of interest" description="Disordered" evidence="1">
    <location>
        <begin position="251"/>
        <end position="274"/>
    </location>
</feature>
<dbReference type="InterPro" id="IPR013830">
    <property type="entry name" value="SGNH_hydro"/>
</dbReference>
<proteinExistence type="predicted"/>
<dbReference type="Pfam" id="PF13472">
    <property type="entry name" value="Lipase_GDSL_2"/>
    <property type="match status" value="1"/>
</dbReference>
<reference evidence="3 4" key="1">
    <citation type="submission" date="2021-01" db="EMBL/GenBank/DDBJ databases">
        <title>Whole genome shotgun sequence of Asanoa iriomotensis NBRC 100142.</title>
        <authorList>
            <person name="Komaki H."/>
            <person name="Tamura T."/>
        </authorList>
    </citation>
    <scope>NUCLEOTIDE SEQUENCE [LARGE SCALE GENOMIC DNA]</scope>
    <source>
        <strain evidence="3 4">NBRC 100142</strain>
    </source>
</reference>
<dbReference type="Proteomes" id="UP000624325">
    <property type="component" value="Unassembled WGS sequence"/>
</dbReference>
<dbReference type="Gene3D" id="3.40.50.1110">
    <property type="entry name" value="SGNH hydrolase"/>
    <property type="match status" value="1"/>
</dbReference>
<evidence type="ECO:0000313" key="3">
    <source>
        <dbReference type="EMBL" id="GIF56202.1"/>
    </source>
</evidence>
<evidence type="ECO:0000256" key="1">
    <source>
        <dbReference type="SAM" id="MobiDB-lite"/>
    </source>
</evidence>
<feature type="domain" description="SGNH hydrolase-type esterase" evidence="2">
    <location>
        <begin position="20"/>
        <end position="193"/>
    </location>
</feature>
<dbReference type="EMBL" id="BONC01000013">
    <property type="protein sequence ID" value="GIF56202.1"/>
    <property type="molecule type" value="Genomic_DNA"/>
</dbReference>
<dbReference type="InterPro" id="IPR053140">
    <property type="entry name" value="GDSL_Rv0518-like"/>
</dbReference>
<dbReference type="InterPro" id="IPR036514">
    <property type="entry name" value="SGNH_hydro_sf"/>
</dbReference>